<dbReference type="InterPro" id="IPR015000">
    <property type="entry name" value="EipB-like"/>
</dbReference>
<accession>A0A2W2BH36</accession>
<dbReference type="Proteomes" id="UP000248795">
    <property type="component" value="Unassembled WGS sequence"/>
</dbReference>
<organism evidence="2 3">
    <name type="scientific">Aestuariivirga litoralis</name>
    <dbReference type="NCBI Taxonomy" id="2650924"/>
    <lineage>
        <taxon>Bacteria</taxon>
        <taxon>Pseudomonadati</taxon>
        <taxon>Pseudomonadota</taxon>
        <taxon>Alphaproteobacteria</taxon>
        <taxon>Hyphomicrobiales</taxon>
        <taxon>Aestuariivirgaceae</taxon>
        <taxon>Aestuariivirga</taxon>
    </lineage>
</organism>
<gene>
    <name evidence="2" type="ORF">DK847_19170</name>
</gene>
<reference evidence="3" key="1">
    <citation type="submission" date="2018-06" db="EMBL/GenBank/DDBJ databases">
        <title>Aestuariibacter litoralis strain KCTC 52945T.</title>
        <authorList>
            <person name="Li X."/>
            <person name="Salam N."/>
            <person name="Li J.-L."/>
            <person name="Chen Y.-M."/>
            <person name="Yang Z.-W."/>
            <person name="Zhang L.-Y."/>
            <person name="Han M.-X."/>
            <person name="Xiao M."/>
            <person name="Li W.-J."/>
        </authorList>
    </citation>
    <scope>NUCLEOTIDE SEQUENCE [LARGE SCALE GENOMIC DNA]</scope>
    <source>
        <strain evidence="3">KCTC 52945</strain>
    </source>
</reference>
<comment type="caution">
    <text evidence="2">The sequence shown here is derived from an EMBL/GenBank/DDBJ whole genome shotgun (WGS) entry which is preliminary data.</text>
</comment>
<dbReference type="AlphaFoldDB" id="A0A2W2BH36"/>
<evidence type="ECO:0008006" key="4">
    <source>
        <dbReference type="Google" id="ProtNLM"/>
    </source>
</evidence>
<proteinExistence type="predicted"/>
<protein>
    <recommendedName>
        <fullName evidence="4">DUF1849 domain-containing protein</fullName>
    </recommendedName>
</protein>
<feature type="signal peptide" evidence="1">
    <location>
        <begin position="1"/>
        <end position="26"/>
    </location>
</feature>
<keyword evidence="1" id="KW-0732">Signal</keyword>
<keyword evidence="3" id="KW-1185">Reference proteome</keyword>
<sequence length="276" mass="29178">MPPEEKQLKTVLSALFLVALASGAGAATIVPHRAIYDLTLLRANEGASLQSASGKLAFEIDGSSCDGFTVNFRMATKYRQDDGSAALIDTLTTTFENAGATELRHQLKESVNGKVRDTDRISFNRKTPDAEGTGEMKSKPDETFTVPAGAALPMQHQLKLMALGEAGGGRDSSIVFDGSDGAKAFRAISFVGRPKPPGSVARDAANPAAAALKGDVAWPMTVSYYALDGDSETPEYQVSFDMYDNGVATGLVLDYGDFALSGKLTDLKLLDKPSCP</sequence>
<evidence type="ECO:0000313" key="3">
    <source>
        <dbReference type="Proteomes" id="UP000248795"/>
    </source>
</evidence>
<evidence type="ECO:0000256" key="1">
    <source>
        <dbReference type="SAM" id="SignalP"/>
    </source>
</evidence>
<name>A0A2W2BH36_9HYPH</name>
<dbReference type="Pfam" id="PF08904">
    <property type="entry name" value="EipB_like"/>
    <property type="match status" value="1"/>
</dbReference>
<feature type="chain" id="PRO_5016017209" description="DUF1849 domain-containing protein" evidence="1">
    <location>
        <begin position="27"/>
        <end position="276"/>
    </location>
</feature>
<dbReference type="EMBL" id="QKVK01000013">
    <property type="protein sequence ID" value="PZF75227.1"/>
    <property type="molecule type" value="Genomic_DNA"/>
</dbReference>
<evidence type="ECO:0000313" key="2">
    <source>
        <dbReference type="EMBL" id="PZF75227.1"/>
    </source>
</evidence>